<gene>
    <name evidence="2" type="ORF">K8I29_18020</name>
</gene>
<dbReference type="Gene3D" id="2.40.50.140">
    <property type="entry name" value="Nucleic acid-binding proteins"/>
    <property type="match status" value="1"/>
</dbReference>
<dbReference type="PROSITE" id="PS51857">
    <property type="entry name" value="CSD_2"/>
    <property type="match status" value="1"/>
</dbReference>
<dbReference type="GO" id="GO:0005829">
    <property type="term" value="C:cytosol"/>
    <property type="evidence" value="ECO:0007669"/>
    <property type="project" value="UniProtKB-ARBA"/>
</dbReference>
<dbReference type="SMART" id="SM00357">
    <property type="entry name" value="CSP"/>
    <property type="match status" value="1"/>
</dbReference>
<evidence type="ECO:0000259" key="1">
    <source>
        <dbReference type="PROSITE" id="PS51857"/>
    </source>
</evidence>
<name>A0A953SHV7_9BACT</name>
<dbReference type="Pfam" id="PF00313">
    <property type="entry name" value="CSD"/>
    <property type="match status" value="1"/>
</dbReference>
<dbReference type="GO" id="GO:0003676">
    <property type="term" value="F:nucleic acid binding"/>
    <property type="evidence" value="ECO:0007669"/>
    <property type="project" value="InterPro"/>
</dbReference>
<sequence length="176" mass="20183">MELQITARTIELDDWLKDEITRRAEKLDNFYQRIVHCRVVVEVPHRHKRDGVLYNIRIDLHVPGAVLMVEREPSQDLTAAIRDAFDAARRKLEDYSRQQRGDIKRHGGVPHARVSALFPEDGYGFLTTPDGSELYFHENSVLNGDFKHLHVGAEVRFAEEKGEKGPQASTVSLVKR</sequence>
<dbReference type="Proteomes" id="UP000705867">
    <property type="component" value="Unassembled WGS sequence"/>
</dbReference>
<dbReference type="SUPFAM" id="SSF69754">
    <property type="entry name" value="Ribosome binding protein Y (YfiA homologue)"/>
    <property type="match status" value="1"/>
</dbReference>
<protein>
    <submittedName>
        <fullName evidence="2">HPF/RaiA family ribosome-associated protein</fullName>
    </submittedName>
</protein>
<dbReference type="InterPro" id="IPR002059">
    <property type="entry name" value="CSP_DNA-bd"/>
</dbReference>
<dbReference type="InterPro" id="IPR003489">
    <property type="entry name" value="RHF/RaiA"/>
</dbReference>
<dbReference type="EMBL" id="JAIOIV010000136">
    <property type="protein sequence ID" value="MBZ0158099.1"/>
    <property type="molecule type" value="Genomic_DNA"/>
</dbReference>
<reference evidence="2" key="2">
    <citation type="submission" date="2021-08" db="EMBL/GenBank/DDBJ databases">
        <authorList>
            <person name="Dalcin Martins P."/>
        </authorList>
    </citation>
    <scope>NUCLEOTIDE SEQUENCE</scope>
    <source>
        <strain evidence="2">MAG_39</strain>
    </source>
</reference>
<dbReference type="InterPro" id="IPR036567">
    <property type="entry name" value="RHF-like"/>
</dbReference>
<dbReference type="Pfam" id="PF02482">
    <property type="entry name" value="Ribosomal_S30AE"/>
    <property type="match status" value="1"/>
</dbReference>
<evidence type="ECO:0000313" key="2">
    <source>
        <dbReference type="EMBL" id="MBZ0158099.1"/>
    </source>
</evidence>
<evidence type="ECO:0000313" key="3">
    <source>
        <dbReference type="Proteomes" id="UP000705867"/>
    </source>
</evidence>
<dbReference type="InterPro" id="IPR011129">
    <property type="entry name" value="CSD"/>
</dbReference>
<proteinExistence type="predicted"/>
<comment type="caution">
    <text evidence="2">The sequence shown here is derived from an EMBL/GenBank/DDBJ whole genome shotgun (WGS) entry which is preliminary data.</text>
</comment>
<organism evidence="2 3">
    <name type="scientific">Candidatus Nitrobium versatile</name>
    <dbReference type="NCBI Taxonomy" id="2884831"/>
    <lineage>
        <taxon>Bacteria</taxon>
        <taxon>Pseudomonadati</taxon>
        <taxon>Nitrospirota</taxon>
        <taxon>Nitrospiria</taxon>
        <taxon>Nitrospirales</taxon>
        <taxon>Nitrospiraceae</taxon>
        <taxon>Candidatus Nitrobium</taxon>
    </lineage>
</organism>
<accession>A0A953SHV7</accession>
<dbReference type="InterPro" id="IPR012340">
    <property type="entry name" value="NA-bd_OB-fold"/>
</dbReference>
<reference evidence="2" key="1">
    <citation type="journal article" date="2021" name="bioRxiv">
        <title>Unraveling nitrogen, sulfur and carbon metabolic pathways and microbial community transcriptional responses to substrate deprivation and toxicity stresses in a bioreactor mimicking anoxic brackish coastal sediment conditions.</title>
        <authorList>
            <person name="Martins P.D."/>
            <person name="Echeveste M.J."/>
            <person name="Arshad A."/>
            <person name="Kurth J."/>
            <person name="Ouboter H."/>
            <person name="Jetten M.S.M."/>
            <person name="Welte C.U."/>
        </authorList>
    </citation>
    <scope>NUCLEOTIDE SEQUENCE</scope>
    <source>
        <strain evidence="2">MAG_39</strain>
    </source>
</reference>
<dbReference type="Gene3D" id="3.30.160.100">
    <property type="entry name" value="Ribosome hibernation promotion factor-like"/>
    <property type="match status" value="1"/>
</dbReference>
<dbReference type="AlphaFoldDB" id="A0A953SHV7"/>
<feature type="domain" description="CSD" evidence="1">
    <location>
        <begin position="109"/>
        <end position="173"/>
    </location>
</feature>
<dbReference type="SUPFAM" id="SSF50249">
    <property type="entry name" value="Nucleic acid-binding proteins"/>
    <property type="match status" value="1"/>
</dbReference>